<comment type="function">
    <text evidence="10">Catalyzes the reversible epimerization of D-ribulose 5-phosphate to D-xylulose 5-phosphate.</text>
</comment>
<proteinExistence type="inferred from homology"/>
<dbReference type="InterPro" id="IPR000056">
    <property type="entry name" value="Ribul_P_3_epim-like"/>
</dbReference>
<feature type="binding site" evidence="10">
    <location>
        <begin position="196"/>
        <end position="197"/>
    </location>
    <ligand>
        <name>substrate</name>
    </ligand>
</feature>
<evidence type="ECO:0000256" key="4">
    <source>
        <dbReference type="ARBA" id="ARBA00001947"/>
    </source>
</evidence>
<dbReference type="InterPro" id="IPR026019">
    <property type="entry name" value="Ribul_P_3_epim"/>
</dbReference>
<dbReference type="PANTHER" id="PTHR11749">
    <property type="entry name" value="RIBULOSE-5-PHOSPHATE-3-EPIMERASE"/>
    <property type="match status" value="1"/>
</dbReference>
<dbReference type="InterPro" id="IPR011060">
    <property type="entry name" value="RibuloseP-bd_barrel"/>
</dbReference>
<dbReference type="PROSITE" id="PS01085">
    <property type="entry name" value="RIBUL_P_3_EPIMER_1"/>
    <property type="match status" value="1"/>
</dbReference>
<reference evidence="12 13" key="2">
    <citation type="submission" date="2024-09" db="EMBL/GenBank/DDBJ databases">
        <title>Draft genome sequence of Candidatus Magnetaquicoccaceae bacterium FCR-1.</title>
        <authorList>
            <person name="Shimoshige H."/>
            <person name="Shimamura S."/>
            <person name="Taoka A."/>
            <person name="Kobayashi H."/>
            <person name="Maekawa T."/>
        </authorList>
    </citation>
    <scope>NUCLEOTIDE SEQUENCE [LARGE SCALE GENOMIC DNA]</scope>
    <source>
        <strain evidence="12 13">FCR-1</strain>
    </source>
</reference>
<comment type="cofactor">
    <cofactor evidence="5">
        <name>Fe(2+)</name>
        <dbReference type="ChEBI" id="CHEBI:29033"/>
    </cofactor>
</comment>
<name>A0ABQ0CCB9_9PROT</name>
<keyword evidence="10 11" id="KW-0119">Carbohydrate metabolism</keyword>
<evidence type="ECO:0000256" key="11">
    <source>
        <dbReference type="PIRNR" id="PIRNR001461"/>
    </source>
</evidence>
<dbReference type="GO" id="GO:0004750">
    <property type="term" value="F:D-ribulose-phosphate 3-epimerase activity"/>
    <property type="evidence" value="ECO:0007669"/>
    <property type="project" value="UniProtKB-EC"/>
</dbReference>
<dbReference type="Pfam" id="PF00834">
    <property type="entry name" value="Ribul_P_3_epim"/>
    <property type="match status" value="1"/>
</dbReference>
<sequence length="218" mass="23297">MIKIAPSVLSADFARLGEEVRAVEQAGADYIHVDVMDGHFVPNLTIGPLVVQAIARVATKPLDVHLMISPVEVYIPDFVKAGASILTVHAEATHHLDRTLNVIRELGCKVGLALNPATPLCNLGNVLSLLDMVVIMSVNPGFGGQSFIPYALQRIQTVRRMINDRGLRVELEVDGGIKPENIQAAVKAGADVFVAGSAIFSKPDYGAVIRAMRENAAA</sequence>
<dbReference type="RefSeq" id="WP_420906217.1">
    <property type="nucleotide sequence ID" value="NZ_BAAFGK010000005.1"/>
</dbReference>
<feature type="active site" description="Proton acceptor" evidence="10">
    <location>
        <position position="34"/>
    </location>
</feature>
<evidence type="ECO:0000313" key="12">
    <source>
        <dbReference type="EMBL" id="GAB0058495.1"/>
    </source>
</evidence>
<dbReference type="InterPro" id="IPR013785">
    <property type="entry name" value="Aldolase_TIM"/>
</dbReference>
<keyword evidence="8 10" id="KW-0479">Metal-binding</keyword>
<evidence type="ECO:0000256" key="10">
    <source>
        <dbReference type="HAMAP-Rule" id="MF_02227"/>
    </source>
</evidence>
<evidence type="ECO:0000256" key="9">
    <source>
        <dbReference type="ARBA" id="ARBA00023235"/>
    </source>
</evidence>
<dbReference type="Gene3D" id="3.20.20.70">
    <property type="entry name" value="Aldolase class I"/>
    <property type="match status" value="1"/>
</dbReference>
<feature type="binding site" evidence="10">
    <location>
        <position position="174"/>
    </location>
    <ligand>
        <name>a divalent metal cation</name>
        <dbReference type="ChEBI" id="CHEBI:60240"/>
    </ligand>
</feature>
<accession>A0ABQ0CCB9</accession>
<feature type="binding site" evidence="10">
    <location>
        <position position="65"/>
    </location>
    <ligand>
        <name>a divalent metal cation</name>
        <dbReference type="ChEBI" id="CHEBI:60240"/>
    </ligand>
</feature>
<comment type="cofactor">
    <cofactor evidence="4">
        <name>Zn(2+)</name>
        <dbReference type="ChEBI" id="CHEBI:29105"/>
    </cofactor>
</comment>
<evidence type="ECO:0000256" key="8">
    <source>
        <dbReference type="ARBA" id="ARBA00022723"/>
    </source>
</evidence>
<reference evidence="12 13" key="1">
    <citation type="submission" date="2024-05" db="EMBL/GenBank/DDBJ databases">
        <authorList>
            <consortium name="Candidatus Magnetaquicoccaceae bacterium FCR-1 genome sequencing consortium"/>
            <person name="Shimoshige H."/>
            <person name="Shimamura S."/>
            <person name="Taoka A."/>
            <person name="Kobayashi H."/>
            <person name="Maekawa T."/>
        </authorList>
    </citation>
    <scope>NUCLEOTIDE SEQUENCE [LARGE SCALE GENOMIC DNA]</scope>
    <source>
        <strain evidence="12 13">FCR-1</strain>
    </source>
</reference>
<keyword evidence="9 10" id="KW-0413">Isomerase</keyword>
<comment type="similarity">
    <text evidence="6 10 11">Belongs to the ribulose-phosphate 3-epimerase family.</text>
</comment>
<evidence type="ECO:0000256" key="6">
    <source>
        <dbReference type="ARBA" id="ARBA00009541"/>
    </source>
</evidence>
<dbReference type="PROSITE" id="PS01086">
    <property type="entry name" value="RIBUL_P_3_EPIMER_2"/>
    <property type="match status" value="1"/>
</dbReference>
<feature type="binding site" evidence="10">
    <location>
        <position position="32"/>
    </location>
    <ligand>
        <name>a divalent metal cation</name>
        <dbReference type="ChEBI" id="CHEBI:60240"/>
    </ligand>
</feature>
<feature type="binding site" evidence="10">
    <location>
        <begin position="141"/>
        <end position="144"/>
    </location>
    <ligand>
        <name>substrate</name>
    </ligand>
</feature>
<dbReference type="CDD" id="cd00429">
    <property type="entry name" value="RPE"/>
    <property type="match status" value="1"/>
</dbReference>
<comment type="pathway">
    <text evidence="10">Carbohydrate degradation.</text>
</comment>
<comment type="cofactor">
    <cofactor evidence="3">
        <name>Co(2+)</name>
        <dbReference type="ChEBI" id="CHEBI:48828"/>
    </cofactor>
</comment>
<evidence type="ECO:0000313" key="13">
    <source>
        <dbReference type="Proteomes" id="UP001628193"/>
    </source>
</evidence>
<evidence type="ECO:0000256" key="5">
    <source>
        <dbReference type="ARBA" id="ARBA00001954"/>
    </source>
</evidence>
<feature type="binding site" evidence="10">
    <location>
        <position position="65"/>
    </location>
    <ligand>
        <name>substrate</name>
    </ligand>
</feature>
<dbReference type="HAMAP" id="MF_02227">
    <property type="entry name" value="RPE"/>
    <property type="match status" value="1"/>
</dbReference>
<comment type="catalytic activity">
    <reaction evidence="1 10 11">
        <text>D-ribulose 5-phosphate = D-xylulose 5-phosphate</text>
        <dbReference type="Rhea" id="RHEA:13677"/>
        <dbReference type="ChEBI" id="CHEBI:57737"/>
        <dbReference type="ChEBI" id="CHEBI:58121"/>
        <dbReference type="EC" id="5.1.3.1"/>
    </reaction>
</comment>
<organism evidence="12 13">
    <name type="scientific">Candidatus Magnetaquiglobus chichijimensis</name>
    <dbReference type="NCBI Taxonomy" id="3141448"/>
    <lineage>
        <taxon>Bacteria</taxon>
        <taxon>Pseudomonadati</taxon>
        <taxon>Pseudomonadota</taxon>
        <taxon>Magnetococcia</taxon>
        <taxon>Magnetococcales</taxon>
        <taxon>Candidatus Magnetaquicoccaceae</taxon>
        <taxon>Candidatus Magnetaquiglobus</taxon>
    </lineage>
</organism>
<feature type="binding site" evidence="10">
    <location>
        <begin position="174"/>
        <end position="176"/>
    </location>
    <ligand>
        <name>substrate</name>
    </ligand>
</feature>
<gene>
    <name evidence="10 12" type="primary">rpe</name>
    <name evidence="12" type="ORF">SIID45300_02844</name>
</gene>
<comment type="cofactor">
    <cofactor evidence="2">
        <name>Mn(2+)</name>
        <dbReference type="ChEBI" id="CHEBI:29035"/>
    </cofactor>
</comment>
<dbReference type="Proteomes" id="UP001628193">
    <property type="component" value="Unassembled WGS sequence"/>
</dbReference>
<dbReference type="SUPFAM" id="SSF51366">
    <property type="entry name" value="Ribulose-phoshate binding barrel"/>
    <property type="match status" value="1"/>
</dbReference>
<dbReference type="NCBIfam" id="TIGR01163">
    <property type="entry name" value="rpe"/>
    <property type="match status" value="1"/>
</dbReference>
<evidence type="ECO:0000256" key="7">
    <source>
        <dbReference type="ARBA" id="ARBA00013188"/>
    </source>
</evidence>
<evidence type="ECO:0000256" key="2">
    <source>
        <dbReference type="ARBA" id="ARBA00001936"/>
    </source>
</evidence>
<comment type="caution">
    <text evidence="12">The sequence shown here is derived from an EMBL/GenBank/DDBJ whole genome shotgun (WGS) entry which is preliminary data.</text>
</comment>
<evidence type="ECO:0000256" key="3">
    <source>
        <dbReference type="ARBA" id="ARBA00001941"/>
    </source>
</evidence>
<comment type="cofactor">
    <cofactor evidence="10">
        <name>a divalent metal cation</name>
        <dbReference type="ChEBI" id="CHEBI:60240"/>
    </cofactor>
    <text evidence="10">Binds 1 divalent metal cation per subunit.</text>
</comment>
<feature type="binding site" evidence="10">
    <location>
        <position position="34"/>
    </location>
    <ligand>
        <name>a divalent metal cation</name>
        <dbReference type="ChEBI" id="CHEBI:60240"/>
    </ligand>
</feature>
<protein>
    <recommendedName>
        <fullName evidence="7 10">Ribulose-phosphate 3-epimerase</fullName>
        <ecNumber evidence="7 10">5.1.3.1</ecNumber>
    </recommendedName>
</protein>
<evidence type="ECO:0000256" key="1">
    <source>
        <dbReference type="ARBA" id="ARBA00001782"/>
    </source>
</evidence>
<dbReference type="NCBIfam" id="NF004076">
    <property type="entry name" value="PRK05581.1-4"/>
    <property type="match status" value="1"/>
</dbReference>
<dbReference type="EC" id="5.1.3.1" evidence="7 10"/>
<keyword evidence="13" id="KW-1185">Reference proteome</keyword>
<feature type="binding site" evidence="10">
    <location>
        <position position="7"/>
    </location>
    <ligand>
        <name>substrate</name>
    </ligand>
</feature>
<dbReference type="PIRSF" id="PIRSF001461">
    <property type="entry name" value="RPE"/>
    <property type="match status" value="1"/>
</dbReference>
<feature type="active site" description="Proton donor" evidence="10">
    <location>
        <position position="174"/>
    </location>
</feature>
<dbReference type="EMBL" id="BAAFGK010000005">
    <property type="protein sequence ID" value="GAB0058495.1"/>
    <property type="molecule type" value="Genomic_DNA"/>
</dbReference>